<evidence type="ECO:0000256" key="5">
    <source>
        <dbReference type="ARBA" id="ARBA00022741"/>
    </source>
</evidence>
<dbReference type="Gene3D" id="3.40.50.300">
    <property type="entry name" value="P-loop containing nucleotide triphosphate hydrolases"/>
    <property type="match status" value="1"/>
</dbReference>
<keyword evidence="6 13" id="KW-0067">ATP-binding</keyword>
<dbReference type="SMART" id="SM00382">
    <property type="entry name" value="AAA"/>
    <property type="match status" value="1"/>
</dbReference>
<proteinExistence type="inferred from homology"/>
<dbReference type="InterPro" id="IPR003593">
    <property type="entry name" value="AAA+_ATPase"/>
</dbReference>
<dbReference type="Pfam" id="PF01061">
    <property type="entry name" value="ABC2_membrane"/>
    <property type="match status" value="1"/>
</dbReference>
<evidence type="ECO:0000256" key="9">
    <source>
        <dbReference type="SAM" id="MobiDB-lite"/>
    </source>
</evidence>
<keyword evidence="5" id="KW-0547">Nucleotide-binding</keyword>
<feature type="transmembrane region" description="Helical" evidence="10">
    <location>
        <begin position="429"/>
        <end position="447"/>
    </location>
</feature>
<feature type="region of interest" description="Disordered" evidence="9">
    <location>
        <begin position="1"/>
        <end position="32"/>
    </location>
</feature>
<keyword evidence="8 10" id="KW-0472">Membrane</keyword>
<feature type="transmembrane region" description="Helical" evidence="10">
    <location>
        <begin position="500"/>
        <end position="526"/>
    </location>
</feature>
<comment type="subcellular location">
    <subcellularLocation>
        <location evidence="1">Membrane</location>
        <topology evidence="1">Multi-pass membrane protein</topology>
    </subcellularLocation>
</comment>
<keyword evidence="4 10" id="KW-0812">Transmembrane</keyword>
<dbReference type="FunFam" id="3.40.50.300:FF:001077">
    <property type="entry name" value="Uncharacterized protein, isoform A"/>
    <property type="match status" value="1"/>
</dbReference>
<dbReference type="InterPro" id="IPR013525">
    <property type="entry name" value="ABC2_TM"/>
</dbReference>
<dbReference type="InterPro" id="IPR050352">
    <property type="entry name" value="ABCG_transporters"/>
</dbReference>
<gene>
    <name evidence="13" type="primary">LOC108741498</name>
</gene>
<keyword evidence="3" id="KW-0813">Transport</keyword>
<name>A0A1W4XHI2_AGRPL</name>
<feature type="transmembrane region" description="Helical" evidence="10">
    <location>
        <begin position="646"/>
        <end position="670"/>
    </location>
</feature>
<evidence type="ECO:0000313" key="13">
    <source>
        <dbReference type="RefSeq" id="XP_018331820.1"/>
    </source>
</evidence>
<dbReference type="OrthoDB" id="66620at2759"/>
<dbReference type="InterPro" id="IPR003439">
    <property type="entry name" value="ABC_transporter-like_ATP-bd"/>
</dbReference>
<evidence type="ECO:0000259" key="11">
    <source>
        <dbReference type="PROSITE" id="PS50893"/>
    </source>
</evidence>
<dbReference type="SUPFAM" id="SSF52540">
    <property type="entry name" value="P-loop containing nucleoside triphosphate hydrolases"/>
    <property type="match status" value="1"/>
</dbReference>
<feature type="transmembrane region" description="Helical" evidence="10">
    <location>
        <begin position="459"/>
        <end position="480"/>
    </location>
</feature>
<dbReference type="Proteomes" id="UP000192223">
    <property type="component" value="Unplaced"/>
</dbReference>
<dbReference type="Pfam" id="PF00005">
    <property type="entry name" value="ABC_tran"/>
    <property type="match status" value="1"/>
</dbReference>
<dbReference type="GO" id="GO:0005524">
    <property type="term" value="F:ATP binding"/>
    <property type="evidence" value="ECO:0007669"/>
    <property type="project" value="UniProtKB-KW"/>
</dbReference>
<keyword evidence="7 10" id="KW-1133">Transmembrane helix</keyword>
<evidence type="ECO:0000256" key="3">
    <source>
        <dbReference type="ARBA" id="ARBA00022448"/>
    </source>
</evidence>
<feature type="transmembrane region" description="Helical" evidence="10">
    <location>
        <begin position="597"/>
        <end position="617"/>
    </location>
</feature>
<evidence type="ECO:0000256" key="4">
    <source>
        <dbReference type="ARBA" id="ARBA00022692"/>
    </source>
</evidence>
<dbReference type="GO" id="GO:0005886">
    <property type="term" value="C:plasma membrane"/>
    <property type="evidence" value="ECO:0007669"/>
    <property type="project" value="TreeGrafter"/>
</dbReference>
<dbReference type="PROSITE" id="PS00211">
    <property type="entry name" value="ABC_TRANSPORTER_1"/>
    <property type="match status" value="1"/>
</dbReference>
<evidence type="ECO:0000256" key="10">
    <source>
        <dbReference type="SAM" id="Phobius"/>
    </source>
</evidence>
<dbReference type="PANTHER" id="PTHR48041:SF133">
    <property type="entry name" value="GH24286P"/>
    <property type="match status" value="1"/>
</dbReference>
<reference evidence="13" key="1">
    <citation type="submission" date="2025-08" db="UniProtKB">
        <authorList>
            <consortium name="RefSeq"/>
        </authorList>
    </citation>
    <scope>IDENTIFICATION</scope>
    <source>
        <tissue evidence="13">Entire body</tissue>
    </source>
</reference>
<dbReference type="RefSeq" id="XP_018331820.1">
    <property type="nucleotide sequence ID" value="XM_018476318.2"/>
</dbReference>
<dbReference type="PANTHER" id="PTHR48041">
    <property type="entry name" value="ABC TRANSPORTER G FAMILY MEMBER 28"/>
    <property type="match status" value="1"/>
</dbReference>
<dbReference type="GO" id="GO:0016887">
    <property type="term" value="F:ATP hydrolysis activity"/>
    <property type="evidence" value="ECO:0007669"/>
    <property type="project" value="InterPro"/>
</dbReference>
<dbReference type="CDD" id="cd03213">
    <property type="entry name" value="ABCG_EPDR"/>
    <property type="match status" value="1"/>
</dbReference>
<dbReference type="GO" id="GO:0140359">
    <property type="term" value="F:ABC-type transporter activity"/>
    <property type="evidence" value="ECO:0007669"/>
    <property type="project" value="InterPro"/>
</dbReference>
<dbReference type="GeneID" id="108741498"/>
<evidence type="ECO:0000256" key="8">
    <source>
        <dbReference type="ARBA" id="ARBA00023136"/>
    </source>
</evidence>
<feature type="domain" description="ABC transporter" evidence="11">
    <location>
        <begin position="66"/>
        <end position="306"/>
    </location>
</feature>
<dbReference type="InParanoid" id="A0A1W4XHI2"/>
<feature type="transmembrane region" description="Helical" evidence="10">
    <location>
        <begin position="567"/>
        <end position="585"/>
    </location>
</feature>
<comment type="similarity">
    <text evidence="2">Belongs to the ABC transporter superfamily. ABCG family. Eye pigment precursor importer (TC 3.A.1.204) subfamily.</text>
</comment>
<dbReference type="STRING" id="224129.A0A1W4XHI2"/>
<evidence type="ECO:0000256" key="2">
    <source>
        <dbReference type="ARBA" id="ARBA00005814"/>
    </source>
</evidence>
<dbReference type="KEGG" id="apln:108741498"/>
<accession>A0A1W4XHI2</accession>
<protein>
    <submittedName>
        <fullName evidence="13">ATP-binding cassette sub-family G member 1 isoform X1</fullName>
    </submittedName>
</protein>
<feature type="transmembrane region" description="Helical" evidence="10">
    <location>
        <begin position="538"/>
        <end position="561"/>
    </location>
</feature>
<evidence type="ECO:0000256" key="1">
    <source>
        <dbReference type="ARBA" id="ARBA00004141"/>
    </source>
</evidence>
<dbReference type="AlphaFoldDB" id="A0A1W4XHI2"/>
<dbReference type="InterPro" id="IPR027417">
    <property type="entry name" value="P-loop_NTPase"/>
</dbReference>
<evidence type="ECO:0000313" key="12">
    <source>
        <dbReference type="Proteomes" id="UP000192223"/>
    </source>
</evidence>
<dbReference type="PROSITE" id="PS50893">
    <property type="entry name" value="ABC_TRANSPORTER_2"/>
    <property type="match status" value="1"/>
</dbReference>
<organism evidence="12 13">
    <name type="scientific">Agrilus planipennis</name>
    <name type="common">Emerald ash borer</name>
    <name type="synonym">Agrilus marcopoli</name>
    <dbReference type="NCBI Taxonomy" id="224129"/>
    <lineage>
        <taxon>Eukaryota</taxon>
        <taxon>Metazoa</taxon>
        <taxon>Ecdysozoa</taxon>
        <taxon>Arthropoda</taxon>
        <taxon>Hexapoda</taxon>
        <taxon>Insecta</taxon>
        <taxon>Pterygota</taxon>
        <taxon>Neoptera</taxon>
        <taxon>Endopterygota</taxon>
        <taxon>Coleoptera</taxon>
        <taxon>Polyphaga</taxon>
        <taxon>Elateriformia</taxon>
        <taxon>Buprestoidea</taxon>
        <taxon>Buprestidae</taxon>
        <taxon>Agrilinae</taxon>
        <taxon>Agrilus</taxon>
    </lineage>
</organism>
<dbReference type="InterPro" id="IPR017871">
    <property type="entry name" value="ABC_transporter-like_CS"/>
</dbReference>
<keyword evidence="12" id="KW-1185">Reference proteome</keyword>
<evidence type="ECO:0000256" key="7">
    <source>
        <dbReference type="ARBA" id="ARBA00022989"/>
    </source>
</evidence>
<sequence length="675" mass="76596">METKSFEQQKVAKNGKQNIISKYSPRLHSKRPDSMRVELLPQPENSTTNNAEKCSDFGARVPGVDIEFTNLNYAVKEGIIKRRERKILDNVSGKFSGGQLTVIMGPSGCGKSTLMNILAGYRVKGCSGDILINGKIRNIDIFKEQSSYIMQDDNLQPLLTVGEAMSIAAHLKLGKAFSHRDKKLRVKELLEFLDLWDSRRVRTKNLSGGQKKRLAIALELVKNPQVVLLDEPTSGLDSVTSKNCVELLKGLSGRGKTVICIIHQPSASIFEMFDHLYVMAKGMCMYQGSVSYVLQFLEEHNLRCPPYHNPADYLIEIASGEHDANAVERLVKGCSNGRFSLEYLENHISKEDFIISNNNSTAINDNSIPSLMRLPSFVKATTTKEVIVEKTKSCFRSRYPTSFPDQLLVLLKRTFKIVSRDPTLMYNRLLTHIFIALLLGTLYYGIGRDAKDIRNNSNFLFFTVMFLMLTAFNCVTTTFPTELPIIKQECFNGWYAVKSYFLAVTLADIPIQILATHLYAGITYFMTAQPFDLFRITYFVTMCTLISLVSQSFGLIIGASMGVKNGVIFGPFCFLPFTIFSGFFVQLNSAPFFLRWIFHISFLKYGFEGLMLSIFGYDRGKIPCSSDYCHFVYPKMYLDALDMEDAVYKNCVLFMIFLIVLMRFISYYLLYLRLK</sequence>
<evidence type="ECO:0000256" key="6">
    <source>
        <dbReference type="ARBA" id="ARBA00022840"/>
    </source>
</evidence>